<dbReference type="NCBIfam" id="NF001911">
    <property type="entry name" value="PRK00685.1"/>
    <property type="match status" value="1"/>
</dbReference>
<protein>
    <submittedName>
        <fullName evidence="2">Hydrolase</fullName>
    </submittedName>
</protein>
<gene>
    <name evidence="2" type="ORF">TH53_18150</name>
</gene>
<dbReference type="SMART" id="SM00849">
    <property type="entry name" value="Lactamase_B"/>
    <property type="match status" value="1"/>
</dbReference>
<dbReference type="EMBL" id="JXRA01000080">
    <property type="protein sequence ID" value="KIO75823.1"/>
    <property type="molecule type" value="Genomic_DNA"/>
</dbReference>
<dbReference type="PANTHER" id="PTHR43546:SF3">
    <property type="entry name" value="UPF0173 METAL-DEPENDENT HYDROLASE MJ1163"/>
    <property type="match status" value="1"/>
</dbReference>
<keyword evidence="3" id="KW-1185">Reference proteome</keyword>
<sequence length="228" mass="25080">MKVTYYGHACFSVIAAGKHILFDPFISGNELASAINIDEIKADYIFVSHGHFDHMLDVVTIANRTGAMVLGIWELYEYFKKQGLKKVHPINPGGKATFDFGTVKSVIGQHSSSFSDGSYAGVACGFVLETVDGNFYYSGDTGLTLDMTLIPRWIDLDFAVFPIGDVLTMGVEDAIEAAQFVKVDQVIGVHYDTFGLIKIDKDDAVKEFEKSDLTLYLPAIGESIDIQR</sequence>
<dbReference type="InterPro" id="IPR036866">
    <property type="entry name" value="RibonucZ/Hydroxyglut_hydro"/>
</dbReference>
<dbReference type="InterPro" id="IPR050114">
    <property type="entry name" value="UPF0173_UPF0282_UlaG_hydrolase"/>
</dbReference>
<dbReference type="AlphaFoldDB" id="A0A0D0F2P8"/>
<dbReference type="RefSeq" id="WP_041884035.1">
    <property type="nucleotide sequence ID" value="NZ_CP157278.1"/>
</dbReference>
<name>A0A0D0F2P8_9SPHI</name>
<dbReference type="STRING" id="1503925.TH53_18150"/>
<reference evidence="2 3" key="1">
    <citation type="submission" date="2015-01" db="EMBL/GenBank/DDBJ databases">
        <title>Draft genome sequence of Pedobacter sp. NL19 isolated from sludge of an effluent treatment pond in an abandoned uranium mine.</title>
        <authorList>
            <person name="Santos T."/>
            <person name="Caetano T."/>
            <person name="Covas C."/>
            <person name="Cruz A."/>
            <person name="Mendo S."/>
        </authorList>
    </citation>
    <scope>NUCLEOTIDE SEQUENCE [LARGE SCALE GENOMIC DNA]</scope>
    <source>
        <strain evidence="2 3">NL19</strain>
    </source>
</reference>
<evidence type="ECO:0000259" key="1">
    <source>
        <dbReference type="SMART" id="SM00849"/>
    </source>
</evidence>
<organism evidence="2 3">
    <name type="scientific">Pedobacter lusitanus</name>
    <dbReference type="NCBI Taxonomy" id="1503925"/>
    <lineage>
        <taxon>Bacteria</taxon>
        <taxon>Pseudomonadati</taxon>
        <taxon>Bacteroidota</taxon>
        <taxon>Sphingobacteriia</taxon>
        <taxon>Sphingobacteriales</taxon>
        <taxon>Sphingobacteriaceae</taxon>
        <taxon>Pedobacter</taxon>
    </lineage>
</organism>
<keyword evidence="2" id="KW-0378">Hydrolase</keyword>
<dbReference type="OrthoDB" id="9789133at2"/>
<dbReference type="PANTHER" id="PTHR43546">
    <property type="entry name" value="UPF0173 METAL-DEPENDENT HYDROLASE MJ1163-RELATED"/>
    <property type="match status" value="1"/>
</dbReference>
<dbReference type="Proteomes" id="UP000032049">
    <property type="component" value="Unassembled WGS sequence"/>
</dbReference>
<evidence type="ECO:0000313" key="2">
    <source>
        <dbReference type="EMBL" id="KIO75823.1"/>
    </source>
</evidence>
<dbReference type="SUPFAM" id="SSF56281">
    <property type="entry name" value="Metallo-hydrolase/oxidoreductase"/>
    <property type="match status" value="1"/>
</dbReference>
<proteinExistence type="predicted"/>
<evidence type="ECO:0000313" key="3">
    <source>
        <dbReference type="Proteomes" id="UP000032049"/>
    </source>
</evidence>
<feature type="domain" description="Metallo-beta-lactamase" evidence="1">
    <location>
        <begin position="7"/>
        <end position="190"/>
    </location>
</feature>
<dbReference type="Pfam" id="PF13483">
    <property type="entry name" value="Lactamase_B_3"/>
    <property type="match status" value="1"/>
</dbReference>
<dbReference type="GO" id="GO:0016787">
    <property type="term" value="F:hydrolase activity"/>
    <property type="evidence" value="ECO:0007669"/>
    <property type="project" value="UniProtKB-KW"/>
</dbReference>
<dbReference type="Gene3D" id="3.60.15.10">
    <property type="entry name" value="Ribonuclease Z/Hydroxyacylglutathione hydrolase-like"/>
    <property type="match status" value="1"/>
</dbReference>
<accession>A0A0D0F2P8</accession>
<dbReference type="InterPro" id="IPR001279">
    <property type="entry name" value="Metallo-B-lactamas"/>
</dbReference>
<comment type="caution">
    <text evidence="2">The sequence shown here is derived from an EMBL/GenBank/DDBJ whole genome shotgun (WGS) entry which is preliminary data.</text>
</comment>